<dbReference type="SUPFAM" id="SSF49401">
    <property type="entry name" value="Bacterial adhesins"/>
    <property type="match status" value="2"/>
</dbReference>
<evidence type="ECO:0000256" key="3">
    <source>
        <dbReference type="ARBA" id="ARBA00022525"/>
    </source>
</evidence>
<feature type="domain" description="CNA-B" evidence="6">
    <location>
        <begin position="455"/>
        <end position="541"/>
    </location>
</feature>
<keyword evidence="8" id="KW-0176">Collagen</keyword>
<comment type="caution">
    <text evidence="8">The sequence shown here is derived from an EMBL/GenBank/DDBJ whole genome shotgun (WGS) entry which is preliminary data.</text>
</comment>
<organism evidence="8 9">
    <name type="scientific">Lentilactobacillus sunkii</name>
    <dbReference type="NCBI Taxonomy" id="481719"/>
    <lineage>
        <taxon>Bacteria</taxon>
        <taxon>Bacillati</taxon>
        <taxon>Bacillota</taxon>
        <taxon>Bacilli</taxon>
        <taxon>Lactobacillales</taxon>
        <taxon>Lactobacillaceae</taxon>
        <taxon>Lentilactobacillus</taxon>
    </lineage>
</organism>
<sequence length="547" mass="59031">MEYEAGKSSTSKIWKWIGVGLFLLLLVVGLNVQGQKAHAADSNDISGSVTGLGANECTYIHEVDGKMVSTPISKISASDLADWSIWSSYKLQYNYKIATGTNVKNGSTAQVNLPAGTTFSQALDFPITASDGTVIGEFSAPANGTFGHITFTNNYYQTHNNDMTGTINIDVRGSNTKGEHSGGDLGKTGWPFAGNFMGKQYGMDGKRYQYVEWDTRINSDNKTITKPKITDELQDTTNPAKQEFVMNDAGTAPLLNLTYDDGSAVPATDYTVTYDAAKHSFTIQWKGTLSQTVNLYYLCKITDGGYLNNGSAVTLNNIVHLKGYDANGNTIGVDTSANGQINLSGSGTGDGTQFNLNVEKIWKDLPANTTTPAIEAGLYENDSKVPIQKATLNSSNGYKYTFANLFKNDSQGNPIKYKVAEIAIPAGYFGTTAKQTPDANNNVTLTNTYIPLETIKVNKHWKGIPKNAKMPDVTFTLLANGTPTKTLTLTKADLTSDNNYSGEFTKLPTLDESGKAITYTVRESPVNGYTSTDGIETPKNGSVTFTN</sequence>
<evidence type="ECO:0000256" key="5">
    <source>
        <dbReference type="ARBA" id="ARBA00023088"/>
    </source>
</evidence>
<evidence type="ECO:0000256" key="1">
    <source>
        <dbReference type="ARBA" id="ARBA00004168"/>
    </source>
</evidence>
<dbReference type="InterPro" id="IPR008966">
    <property type="entry name" value="Adhesion_dom_sf"/>
</dbReference>
<keyword evidence="5" id="KW-0572">Peptidoglycan-anchor</keyword>
<feature type="domain" description="CNA-B" evidence="6">
    <location>
        <begin position="357"/>
        <end position="448"/>
    </location>
</feature>
<name>A0A1E7XG55_9LACO</name>
<protein>
    <submittedName>
        <fullName evidence="8">Collagen adhesin</fullName>
    </submittedName>
</protein>
<dbReference type="Gene3D" id="2.60.40.1280">
    <property type="match status" value="1"/>
</dbReference>
<evidence type="ECO:0000259" key="6">
    <source>
        <dbReference type="Pfam" id="PF05738"/>
    </source>
</evidence>
<reference evidence="8 9" key="1">
    <citation type="submission" date="2016-09" db="EMBL/GenBank/DDBJ databases">
        <title>Genome Sequence of Lactobacillus sunkii Strain CG01.</title>
        <authorList>
            <person name="Poehlein A."/>
            <person name="Gabris C."/>
            <person name="Bengelsdorf F.R."/>
            <person name="Duerre P."/>
            <person name="Daniel R."/>
        </authorList>
    </citation>
    <scope>NUCLEOTIDE SEQUENCE [LARGE SCALE GENOMIC DNA]</scope>
    <source>
        <strain evidence="8 9">CG_D</strain>
    </source>
</reference>
<comment type="subcellular location">
    <subcellularLocation>
        <location evidence="1">Secreted</location>
        <location evidence="1">Cell wall</location>
        <topology evidence="1">Peptidoglycan-anchor</topology>
    </subcellularLocation>
</comment>
<dbReference type="InterPro" id="IPR011252">
    <property type="entry name" value="Fibrogen-bd_dom1"/>
</dbReference>
<dbReference type="SUPFAM" id="SSF49478">
    <property type="entry name" value="Cna protein B-type domain"/>
    <property type="match status" value="2"/>
</dbReference>
<dbReference type="EMBL" id="MIQE01000009">
    <property type="protein sequence ID" value="OFA12110.1"/>
    <property type="molecule type" value="Genomic_DNA"/>
</dbReference>
<dbReference type="Gene3D" id="2.60.40.1140">
    <property type="entry name" value="Collagen-binding surface protein Cna, B-type domain"/>
    <property type="match status" value="2"/>
</dbReference>
<dbReference type="Pfam" id="PF17961">
    <property type="entry name" value="Big_8"/>
    <property type="match status" value="1"/>
</dbReference>
<dbReference type="Pfam" id="PF05738">
    <property type="entry name" value="Cna_B"/>
    <property type="match status" value="2"/>
</dbReference>
<dbReference type="InterPro" id="IPR008454">
    <property type="entry name" value="Collagen-bd_Cna-like_B-typ_dom"/>
</dbReference>
<proteinExistence type="predicted"/>
<dbReference type="InterPro" id="IPR041171">
    <property type="entry name" value="SDR_Ig"/>
</dbReference>
<dbReference type="CDD" id="cd00222">
    <property type="entry name" value="CollagenBindB"/>
    <property type="match status" value="2"/>
</dbReference>
<dbReference type="STRING" id="481719.LASUN_06620"/>
<dbReference type="RefSeq" id="WP_070367336.1">
    <property type="nucleotide sequence ID" value="NZ_MIQE01000009.1"/>
</dbReference>
<dbReference type="AlphaFoldDB" id="A0A1E7XG55"/>
<evidence type="ECO:0000259" key="7">
    <source>
        <dbReference type="Pfam" id="PF17961"/>
    </source>
</evidence>
<feature type="domain" description="SDR-like Ig" evidence="7">
    <location>
        <begin position="85"/>
        <end position="172"/>
    </location>
</feature>
<evidence type="ECO:0000256" key="4">
    <source>
        <dbReference type="ARBA" id="ARBA00022729"/>
    </source>
</evidence>
<evidence type="ECO:0000313" key="8">
    <source>
        <dbReference type="EMBL" id="OFA12110.1"/>
    </source>
</evidence>
<keyword evidence="4" id="KW-0732">Signal</keyword>
<dbReference type="GO" id="GO:0007155">
    <property type="term" value="P:cell adhesion"/>
    <property type="evidence" value="ECO:0007669"/>
    <property type="project" value="InterPro"/>
</dbReference>
<keyword evidence="2" id="KW-0134">Cell wall</keyword>
<dbReference type="Proteomes" id="UP000177010">
    <property type="component" value="Unassembled WGS sequence"/>
</dbReference>
<evidence type="ECO:0000256" key="2">
    <source>
        <dbReference type="ARBA" id="ARBA00022512"/>
    </source>
</evidence>
<gene>
    <name evidence="8" type="primary">cna_1</name>
    <name evidence="8" type="ORF">LASUN_06620</name>
</gene>
<keyword evidence="3" id="KW-0964">Secreted</keyword>
<accession>A0A1E7XG55</accession>
<evidence type="ECO:0000313" key="9">
    <source>
        <dbReference type="Proteomes" id="UP000177010"/>
    </source>
</evidence>